<evidence type="ECO:0000313" key="2">
    <source>
        <dbReference type="EMBL" id="CAD8313871.1"/>
    </source>
</evidence>
<reference evidence="2" key="1">
    <citation type="submission" date="2021-01" db="EMBL/GenBank/DDBJ databases">
        <authorList>
            <person name="Corre E."/>
            <person name="Pelletier E."/>
            <person name="Niang G."/>
            <person name="Scheremetjew M."/>
            <person name="Finn R."/>
            <person name="Kale V."/>
            <person name="Holt S."/>
            <person name="Cochrane G."/>
            <person name="Meng A."/>
            <person name="Brown T."/>
            <person name="Cohen L."/>
        </authorList>
    </citation>
    <scope>NUCLEOTIDE SEQUENCE</scope>
    <source>
        <strain evidence="2">CCMP147</strain>
    </source>
</reference>
<feature type="region of interest" description="Disordered" evidence="1">
    <location>
        <begin position="122"/>
        <end position="152"/>
    </location>
</feature>
<name>A0A7R9W5K2_9STRA</name>
<accession>A0A7R9W5K2</accession>
<gene>
    <name evidence="2" type="ORF">TDUB1175_LOCUS12660</name>
</gene>
<protein>
    <submittedName>
        <fullName evidence="2">Uncharacterized protein</fullName>
    </submittedName>
</protein>
<proteinExistence type="predicted"/>
<evidence type="ECO:0000256" key="1">
    <source>
        <dbReference type="SAM" id="MobiDB-lite"/>
    </source>
</evidence>
<dbReference type="EMBL" id="HBED01025516">
    <property type="protein sequence ID" value="CAD8313871.1"/>
    <property type="molecule type" value="Transcribed_RNA"/>
</dbReference>
<organism evidence="2">
    <name type="scientific">Pseudictyota dubia</name>
    <dbReference type="NCBI Taxonomy" id="2749911"/>
    <lineage>
        <taxon>Eukaryota</taxon>
        <taxon>Sar</taxon>
        <taxon>Stramenopiles</taxon>
        <taxon>Ochrophyta</taxon>
        <taxon>Bacillariophyta</taxon>
        <taxon>Mediophyceae</taxon>
        <taxon>Biddulphiophycidae</taxon>
        <taxon>Eupodiscales</taxon>
        <taxon>Odontellaceae</taxon>
        <taxon>Pseudictyota</taxon>
    </lineage>
</organism>
<dbReference type="AlphaFoldDB" id="A0A7R9W5K2"/>
<sequence>MATVGAILGLEEGVVLGPSVPTPEGWKDGVALGFPDKSVGSRDGDALGHKVNAPVGNCEGNAFGSAEIIVGTADGIKLVISEGDSLGEDVFNVGDVWGDGAFDCVGEELGYEDDVGILDMEGASVGNEVGSSEGCPETTVGSSEGDSLGCPD</sequence>